<comment type="caution">
    <text evidence="1">The sequence shown here is derived from an EMBL/GenBank/DDBJ whole genome shotgun (WGS) entry which is preliminary data.</text>
</comment>
<keyword evidence="2" id="KW-1185">Reference proteome</keyword>
<reference evidence="1" key="1">
    <citation type="journal article" date="2019" name="bioRxiv">
        <title>The Genome of the Zebra Mussel, Dreissena polymorpha: A Resource for Invasive Species Research.</title>
        <authorList>
            <person name="McCartney M.A."/>
            <person name="Auch B."/>
            <person name="Kono T."/>
            <person name="Mallez S."/>
            <person name="Zhang Y."/>
            <person name="Obille A."/>
            <person name="Becker A."/>
            <person name="Abrahante J.E."/>
            <person name="Garbe J."/>
            <person name="Badalamenti J.P."/>
            <person name="Herman A."/>
            <person name="Mangelson H."/>
            <person name="Liachko I."/>
            <person name="Sullivan S."/>
            <person name="Sone E.D."/>
            <person name="Koren S."/>
            <person name="Silverstein K.A.T."/>
            <person name="Beckman K.B."/>
            <person name="Gohl D.M."/>
        </authorList>
    </citation>
    <scope>NUCLEOTIDE SEQUENCE</scope>
    <source>
        <strain evidence="1">Duluth1</strain>
        <tissue evidence="1">Whole animal</tissue>
    </source>
</reference>
<reference evidence="1" key="2">
    <citation type="submission" date="2020-11" db="EMBL/GenBank/DDBJ databases">
        <authorList>
            <person name="McCartney M.A."/>
            <person name="Auch B."/>
            <person name="Kono T."/>
            <person name="Mallez S."/>
            <person name="Becker A."/>
            <person name="Gohl D.M."/>
            <person name="Silverstein K.A.T."/>
            <person name="Koren S."/>
            <person name="Bechman K.B."/>
            <person name="Herman A."/>
            <person name="Abrahante J.E."/>
            <person name="Garbe J."/>
        </authorList>
    </citation>
    <scope>NUCLEOTIDE SEQUENCE</scope>
    <source>
        <strain evidence="1">Duluth1</strain>
        <tissue evidence="1">Whole animal</tissue>
    </source>
</reference>
<dbReference type="Proteomes" id="UP000828390">
    <property type="component" value="Unassembled WGS sequence"/>
</dbReference>
<proteinExistence type="predicted"/>
<accession>A0A9D4GYQ7</accession>
<sequence length="101" mass="11251">MIGVELQSTESLVDDSQNGVSDLRSEIVACDMSNIAIFVQEGSIELSETFRDTSIGLLYLKTDAYASLASEILHTLNKLFKLYLWGPYTISSCLLHYKVLL</sequence>
<gene>
    <name evidence="1" type="ORF">DPMN_128052</name>
</gene>
<name>A0A9D4GYQ7_DREPO</name>
<evidence type="ECO:0000313" key="2">
    <source>
        <dbReference type="Proteomes" id="UP000828390"/>
    </source>
</evidence>
<protein>
    <submittedName>
        <fullName evidence="1">Uncharacterized protein</fullName>
    </submittedName>
</protein>
<dbReference type="AlphaFoldDB" id="A0A9D4GYQ7"/>
<dbReference type="EMBL" id="JAIWYP010000005">
    <property type="protein sequence ID" value="KAH3826156.1"/>
    <property type="molecule type" value="Genomic_DNA"/>
</dbReference>
<evidence type="ECO:0000313" key="1">
    <source>
        <dbReference type="EMBL" id="KAH3826156.1"/>
    </source>
</evidence>
<organism evidence="1 2">
    <name type="scientific">Dreissena polymorpha</name>
    <name type="common">Zebra mussel</name>
    <name type="synonym">Mytilus polymorpha</name>
    <dbReference type="NCBI Taxonomy" id="45954"/>
    <lineage>
        <taxon>Eukaryota</taxon>
        <taxon>Metazoa</taxon>
        <taxon>Spiralia</taxon>
        <taxon>Lophotrochozoa</taxon>
        <taxon>Mollusca</taxon>
        <taxon>Bivalvia</taxon>
        <taxon>Autobranchia</taxon>
        <taxon>Heteroconchia</taxon>
        <taxon>Euheterodonta</taxon>
        <taxon>Imparidentia</taxon>
        <taxon>Neoheterodontei</taxon>
        <taxon>Myida</taxon>
        <taxon>Dreissenoidea</taxon>
        <taxon>Dreissenidae</taxon>
        <taxon>Dreissena</taxon>
    </lineage>
</organism>